<protein>
    <submittedName>
        <fullName evidence="3">PepSY domain-containing protein</fullName>
    </submittedName>
</protein>
<accession>A0ABX2N5G8</accession>
<dbReference type="EMBL" id="JABWMH010000004">
    <property type="protein sequence ID" value="NVD28843.1"/>
    <property type="molecule type" value="Genomic_DNA"/>
</dbReference>
<keyword evidence="4" id="KW-1185">Reference proteome</keyword>
<dbReference type="Proteomes" id="UP000652427">
    <property type="component" value="Unassembled WGS sequence"/>
</dbReference>
<reference evidence="3 4" key="1">
    <citation type="submission" date="2020-06" db="EMBL/GenBank/DDBJ databases">
        <authorList>
            <person name="Kim S.-J."/>
            <person name="Park S.-J."/>
        </authorList>
    </citation>
    <scope>NUCLEOTIDE SEQUENCE [LARGE SCALE GENOMIC DNA]</scope>
    <source>
        <strain evidence="3 4">SW-151</strain>
    </source>
</reference>
<gene>
    <name evidence="3" type="ORF">HUO14_13155</name>
</gene>
<feature type="chain" id="PRO_5046561553" evidence="1">
    <location>
        <begin position="27"/>
        <end position="108"/>
    </location>
</feature>
<keyword evidence="1" id="KW-0732">Signal</keyword>
<feature type="domain" description="PepSY" evidence="2">
    <location>
        <begin position="11"/>
        <end position="89"/>
    </location>
</feature>
<dbReference type="RefSeq" id="WP_176280299.1">
    <property type="nucleotide sequence ID" value="NZ_JABWMH010000004.1"/>
</dbReference>
<dbReference type="Pfam" id="PF13670">
    <property type="entry name" value="PepSY_2"/>
    <property type="match status" value="1"/>
</dbReference>
<feature type="signal peptide" evidence="1">
    <location>
        <begin position="1"/>
        <end position="26"/>
    </location>
</feature>
<sequence length="108" mass="12218">MHNKVYRLALAAIAGATLLTAAPAYADGNVQCKSGPVKNWKPIAKMKKKVWMEGWELLKLQVEGDCYEVYARNESGQSIEAFFHPVTLEKLLVYRRGSEIYRSPTFPK</sequence>
<proteinExistence type="predicted"/>
<evidence type="ECO:0000313" key="4">
    <source>
        <dbReference type="Proteomes" id="UP000652427"/>
    </source>
</evidence>
<comment type="caution">
    <text evidence="3">The sequence shown here is derived from an EMBL/GenBank/DDBJ whole genome shotgun (WGS) entry which is preliminary data.</text>
</comment>
<dbReference type="InterPro" id="IPR025711">
    <property type="entry name" value="PepSY"/>
</dbReference>
<organism evidence="3 4">
    <name type="scientific">Parasphingorhabdus flavimaris</name>
    <dbReference type="NCBI Taxonomy" id="266812"/>
    <lineage>
        <taxon>Bacteria</taxon>
        <taxon>Pseudomonadati</taxon>
        <taxon>Pseudomonadota</taxon>
        <taxon>Alphaproteobacteria</taxon>
        <taxon>Sphingomonadales</taxon>
        <taxon>Sphingomonadaceae</taxon>
        <taxon>Parasphingorhabdus</taxon>
    </lineage>
</organism>
<evidence type="ECO:0000259" key="2">
    <source>
        <dbReference type="Pfam" id="PF13670"/>
    </source>
</evidence>
<evidence type="ECO:0000256" key="1">
    <source>
        <dbReference type="SAM" id="SignalP"/>
    </source>
</evidence>
<name>A0ABX2N5G8_9SPHN</name>
<evidence type="ECO:0000313" key="3">
    <source>
        <dbReference type="EMBL" id="NVD28843.1"/>
    </source>
</evidence>